<gene>
    <name evidence="2" type="ORF">BSL78_18759</name>
</gene>
<dbReference type="PANTHER" id="PTHR35256">
    <property type="entry name" value="CHROMOSOME 8 OPEN READING FRAME 48"/>
    <property type="match status" value="1"/>
</dbReference>
<feature type="compositionally biased region" description="Low complexity" evidence="1">
    <location>
        <begin position="120"/>
        <end position="129"/>
    </location>
</feature>
<keyword evidence="3" id="KW-1185">Reference proteome</keyword>
<feature type="compositionally biased region" description="Polar residues" evidence="1">
    <location>
        <begin position="1"/>
        <end position="17"/>
    </location>
</feature>
<feature type="compositionally biased region" description="Low complexity" evidence="1">
    <location>
        <begin position="18"/>
        <end position="32"/>
    </location>
</feature>
<dbReference type="Proteomes" id="UP000230750">
    <property type="component" value="Unassembled WGS sequence"/>
</dbReference>
<accession>A0A2G8K8R9</accession>
<name>A0A2G8K8R9_STIJA</name>
<dbReference type="AlphaFoldDB" id="A0A2G8K8R9"/>
<dbReference type="PANTHER" id="PTHR35256:SF1">
    <property type="entry name" value="EXPRESSED SEQUENCE AI429214"/>
    <property type="match status" value="1"/>
</dbReference>
<feature type="region of interest" description="Disordered" evidence="1">
    <location>
        <begin position="110"/>
        <end position="129"/>
    </location>
</feature>
<sequence length="269" mass="30344">MEVLSDSSLKTFSSETISLDSSCDISSKSNGSVTPPYTSGREISPSSTPSKSAASSEHGKSETTPSYSTSRTYTDSKEIYSLTSGDSDDGTQGIISPESDFMRRCHQRLQTDNLRKSSESTHSVSSTRNSQQIEFCNRCIKTLNSDKKEGHKLSPEVYDVKPERAHNINPALIERLKMERLLHSMREVTSIPDKPPLQHCQICRGMQRDVHERGFIKDKVRHLKNKLTEEKYQKYLTEMDSISQIGRLAANLPKATDPPDEIWNKLMKR</sequence>
<organism evidence="2 3">
    <name type="scientific">Stichopus japonicus</name>
    <name type="common">Sea cucumber</name>
    <dbReference type="NCBI Taxonomy" id="307972"/>
    <lineage>
        <taxon>Eukaryota</taxon>
        <taxon>Metazoa</taxon>
        <taxon>Echinodermata</taxon>
        <taxon>Eleutherozoa</taxon>
        <taxon>Echinozoa</taxon>
        <taxon>Holothuroidea</taxon>
        <taxon>Aspidochirotacea</taxon>
        <taxon>Aspidochirotida</taxon>
        <taxon>Stichopodidae</taxon>
        <taxon>Apostichopus</taxon>
    </lineage>
</organism>
<feature type="region of interest" description="Disordered" evidence="1">
    <location>
        <begin position="1"/>
        <end position="101"/>
    </location>
</feature>
<protein>
    <submittedName>
        <fullName evidence="2">Uncharacterized protein</fullName>
    </submittedName>
</protein>
<proteinExistence type="predicted"/>
<dbReference type="InterPro" id="IPR027932">
    <property type="entry name" value="DUF4606"/>
</dbReference>
<dbReference type="Pfam" id="PF15379">
    <property type="entry name" value="DUF4606"/>
    <property type="match status" value="1"/>
</dbReference>
<dbReference type="EMBL" id="MRZV01000780">
    <property type="protein sequence ID" value="PIK44365.1"/>
    <property type="molecule type" value="Genomic_DNA"/>
</dbReference>
<feature type="compositionally biased region" description="Low complexity" evidence="1">
    <location>
        <begin position="44"/>
        <end position="73"/>
    </location>
</feature>
<evidence type="ECO:0000313" key="3">
    <source>
        <dbReference type="Proteomes" id="UP000230750"/>
    </source>
</evidence>
<reference evidence="2 3" key="1">
    <citation type="journal article" date="2017" name="PLoS Biol.">
        <title>The sea cucumber genome provides insights into morphological evolution and visceral regeneration.</title>
        <authorList>
            <person name="Zhang X."/>
            <person name="Sun L."/>
            <person name="Yuan J."/>
            <person name="Sun Y."/>
            <person name="Gao Y."/>
            <person name="Zhang L."/>
            <person name="Li S."/>
            <person name="Dai H."/>
            <person name="Hamel J.F."/>
            <person name="Liu C."/>
            <person name="Yu Y."/>
            <person name="Liu S."/>
            <person name="Lin W."/>
            <person name="Guo K."/>
            <person name="Jin S."/>
            <person name="Xu P."/>
            <person name="Storey K.B."/>
            <person name="Huan P."/>
            <person name="Zhang T."/>
            <person name="Zhou Y."/>
            <person name="Zhang J."/>
            <person name="Lin C."/>
            <person name="Li X."/>
            <person name="Xing L."/>
            <person name="Huo D."/>
            <person name="Sun M."/>
            <person name="Wang L."/>
            <person name="Mercier A."/>
            <person name="Li F."/>
            <person name="Yang H."/>
            <person name="Xiang J."/>
        </authorList>
    </citation>
    <scope>NUCLEOTIDE SEQUENCE [LARGE SCALE GENOMIC DNA]</scope>
    <source>
        <strain evidence="2">Shaxun</strain>
        <tissue evidence="2">Muscle</tissue>
    </source>
</reference>
<evidence type="ECO:0000313" key="2">
    <source>
        <dbReference type="EMBL" id="PIK44365.1"/>
    </source>
</evidence>
<dbReference type="OrthoDB" id="9976953at2759"/>
<comment type="caution">
    <text evidence="2">The sequence shown here is derived from an EMBL/GenBank/DDBJ whole genome shotgun (WGS) entry which is preliminary data.</text>
</comment>
<evidence type="ECO:0000256" key="1">
    <source>
        <dbReference type="SAM" id="MobiDB-lite"/>
    </source>
</evidence>